<evidence type="ECO:0000256" key="8">
    <source>
        <dbReference type="SAM" id="SignalP"/>
    </source>
</evidence>
<evidence type="ECO:0000259" key="9">
    <source>
        <dbReference type="Pfam" id="PF00884"/>
    </source>
</evidence>
<evidence type="ECO:0000256" key="1">
    <source>
        <dbReference type="ARBA" id="ARBA00001913"/>
    </source>
</evidence>
<sequence>MKSAIIQRALCGLLAITSISPVVAAEPSKKPNIIFIYADDMGWTGTSVAMIQGDASSKSDYYQTPQLEKLAARGMVFSQAYSPSALCTPSRAAVLTGLTPAQLHITTPGRGKNDGSKKLITPEPTTRLSDSQPTIGSVLKEQGYATALLGKWHIGRNDDAGDYGFDLHDGNTQNESKGTDEDPKEIDSLTRRGIEFMRKNVAAGKPFYLQISHYAVHEPTQSKPASIDKFKSLPAGQFHREADYAGMTWDLDASLARISQAIEQLKIADQTYLVFMSDNGTRGNPRTPNNAPLQGGKGTLYEGGIRVPLIVLGPDVQTGYCRQSVSGTDLFSTFAAWSGSRKTTAESVDLTPLLTGHEEDFQRTKGLLFHYPHYGHGPQQVPQTALIDGDWKLLRDWESGSNRLYHLKEDLGESKNLAGNELQKFHSMVRAMEARLTETMAQRPEENTNYDPTAEPKQSRQGNRRGGRR</sequence>
<dbReference type="InterPro" id="IPR000917">
    <property type="entry name" value="Sulfatase_N"/>
</dbReference>
<feature type="domain" description="Sulfatase N-terminal" evidence="9">
    <location>
        <begin position="31"/>
        <end position="339"/>
    </location>
</feature>
<gene>
    <name evidence="10" type="ORF">JIN83_09675</name>
</gene>
<evidence type="ECO:0000313" key="10">
    <source>
        <dbReference type="EMBL" id="MBK1855226.1"/>
    </source>
</evidence>
<evidence type="ECO:0000256" key="7">
    <source>
        <dbReference type="SAM" id="MobiDB-lite"/>
    </source>
</evidence>
<name>A0AAE2SBL4_9BACT</name>
<dbReference type="GO" id="GO:0046872">
    <property type="term" value="F:metal ion binding"/>
    <property type="evidence" value="ECO:0007669"/>
    <property type="project" value="UniProtKB-KW"/>
</dbReference>
<keyword evidence="3" id="KW-0479">Metal-binding</keyword>
<dbReference type="AlphaFoldDB" id="A0AAE2SBL4"/>
<keyword evidence="4 8" id="KW-0732">Signal</keyword>
<dbReference type="PROSITE" id="PS00523">
    <property type="entry name" value="SULFATASE_1"/>
    <property type="match status" value="1"/>
</dbReference>
<dbReference type="EMBL" id="JAENIG010000005">
    <property type="protein sequence ID" value="MBK1855226.1"/>
    <property type="molecule type" value="Genomic_DNA"/>
</dbReference>
<organism evidence="10 11">
    <name type="scientific">Oceaniferula flava</name>
    <dbReference type="NCBI Taxonomy" id="2800421"/>
    <lineage>
        <taxon>Bacteria</taxon>
        <taxon>Pseudomonadati</taxon>
        <taxon>Verrucomicrobiota</taxon>
        <taxon>Verrucomicrobiia</taxon>
        <taxon>Verrucomicrobiales</taxon>
        <taxon>Verrucomicrobiaceae</taxon>
        <taxon>Oceaniferula</taxon>
    </lineage>
</organism>
<evidence type="ECO:0000256" key="2">
    <source>
        <dbReference type="ARBA" id="ARBA00008779"/>
    </source>
</evidence>
<dbReference type="PANTHER" id="PTHR42693:SF42">
    <property type="entry name" value="ARYLSULFATASE G"/>
    <property type="match status" value="1"/>
</dbReference>
<dbReference type="PANTHER" id="PTHR42693">
    <property type="entry name" value="ARYLSULFATASE FAMILY MEMBER"/>
    <property type="match status" value="1"/>
</dbReference>
<evidence type="ECO:0000313" key="11">
    <source>
        <dbReference type="Proteomes" id="UP000634206"/>
    </source>
</evidence>
<evidence type="ECO:0000256" key="4">
    <source>
        <dbReference type="ARBA" id="ARBA00022729"/>
    </source>
</evidence>
<feature type="signal peptide" evidence="8">
    <location>
        <begin position="1"/>
        <end position="24"/>
    </location>
</feature>
<feature type="chain" id="PRO_5042251953" evidence="8">
    <location>
        <begin position="25"/>
        <end position="469"/>
    </location>
</feature>
<dbReference type="GO" id="GO:0004065">
    <property type="term" value="F:arylsulfatase activity"/>
    <property type="evidence" value="ECO:0007669"/>
    <property type="project" value="TreeGrafter"/>
</dbReference>
<dbReference type="InterPro" id="IPR017850">
    <property type="entry name" value="Alkaline_phosphatase_core_sf"/>
</dbReference>
<accession>A0AAE2SBL4</accession>
<evidence type="ECO:0000256" key="6">
    <source>
        <dbReference type="ARBA" id="ARBA00022837"/>
    </source>
</evidence>
<feature type="region of interest" description="Disordered" evidence="7">
    <location>
        <begin position="104"/>
        <end position="132"/>
    </location>
</feature>
<dbReference type="RefSeq" id="WP_309489839.1">
    <property type="nucleotide sequence ID" value="NZ_JAENIG010000005.1"/>
</dbReference>
<dbReference type="Gene3D" id="3.40.720.10">
    <property type="entry name" value="Alkaline Phosphatase, subunit A"/>
    <property type="match status" value="1"/>
</dbReference>
<dbReference type="Proteomes" id="UP000634206">
    <property type="component" value="Unassembled WGS sequence"/>
</dbReference>
<comment type="similarity">
    <text evidence="2">Belongs to the sulfatase family.</text>
</comment>
<comment type="cofactor">
    <cofactor evidence="1">
        <name>Ca(2+)</name>
        <dbReference type="ChEBI" id="CHEBI:29108"/>
    </cofactor>
</comment>
<dbReference type="InterPro" id="IPR050738">
    <property type="entry name" value="Sulfatase"/>
</dbReference>
<evidence type="ECO:0000256" key="3">
    <source>
        <dbReference type="ARBA" id="ARBA00022723"/>
    </source>
</evidence>
<dbReference type="SUPFAM" id="SSF53649">
    <property type="entry name" value="Alkaline phosphatase-like"/>
    <property type="match status" value="1"/>
</dbReference>
<keyword evidence="5" id="KW-0378">Hydrolase</keyword>
<comment type="caution">
    <text evidence="10">The sequence shown here is derived from an EMBL/GenBank/DDBJ whole genome shotgun (WGS) entry which is preliminary data.</text>
</comment>
<evidence type="ECO:0000256" key="5">
    <source>
        <dbReference type="ARBA" id="ARBA00022801"/>
    </source>
</evidence>
<dbReference type="Pfam" id="PF00884">
    <property type="entry name" value="Sulfatase"/>
    <property type="match status" value="1"/>
</dbReference>
<dbReference type="Gene3D" id="3.30.1120.10">
    <property type="match status" value="1"/>
</dbReference>
<feature type="compositionally biased region" description="Polar residues" evidence="7">
    <location>
        <begin position="123"/>
        <end position="132"/>
    </location>
</feature>
<feature type="region of interest" description="Disordered" evidence="7">
    <location>
        <begin position="440"/>
        <end position="469"/>
    </location>
</feature>
<reference evidence="10" key="1">
    <citation type="submission" date="2021-01" db="EMBL/GenBank/DDBJ databases">
        <title>Modified the classification status of verrucomicrobia.</title>
        <authorList>
            <person name="Feng X."/>
        </authorList>
    </citation>
    <scope>NUCLEOTIDE SEQUENCE</scope>
    <source>
        <strain evidence="10">5K15</strain>
    </source>
</reference>
<protein>
    <submittedName>
        <fullName evidence="10">Sulfatase</fullName>
    </submittedName>
</protein>
<keyword evidence="11" id="KW-1185">Reference proteome</keyword>
<dbReference type="InterPro" id="IPR024607">
    <property type="entry name" value="Sulfatase_CS"/>
</dbReference>
<dbReference type="CDD" id="cd16144">
    <property type="entry name" value="ARS_like"/>
    <property type="match status" value="1"/>
</dbReference>
<proteinExistence type="inferred from homology"/>
<keyword evidence="6" id="KW-0106">Calcium</keyword>